<dbReference type="GO" id="GO:0004364">
    <property type="term" value="F:glutathione transferase activity"/>
    <property type="evidence" value="ECO:0007669"/>
    <property type="project" value="UniProtKB-EC"/>
</dbReference>
<dbReference type="InterPro" id="IPR040079">
    <property type="entry name" value="Glutathione_S-Trfase"/>
</dbReference>
<reference evidence="8" key="1">
    <citation type="journal article" date="2020" name="Plant J.">
        <title>Transposons played a major role in the diversification between the closely related almond and peach genomes: results from the almond genome sequence.</title>
        <authorList>
            <person name="Alioto T."/>
            <person name="Alexiou K.G."/>
            <person name="Bardil A."/>
            <person name="Barteri F."/>
            <person name="Castanera R."/>
            <person name="Cruz F."/>
            <person name="Dhingra A."/>
            <person name="Duval H."/>
            <person name="Fernandez I Marti A."/>
            <person name="Frias L."/>
            <person name="Galan B."/>
            <person name="Garcia J.L."/>
            <person name="Howad W."/>
            <person name="Gomez-Garrido J."/>
            <person name="Gut M."/>
            <person name="Julca I."/>
            <person name="Morata J."/>
            <person name="Puigdomenech P."/>
            <person name="Ribeca P."/>
            <person name="Rubio Cabetas M.J."/>
            <person name="Vlasova A."/>
            <person name="Wirthensohn M."/>
            <person name="Garcia-Mas J."/>
            <person name="Gabaldon T."/>
            <person name="Casacuberta J.M."/>
            <person name="Arus P."/>
        </authorList>
    </citation>
    <scope>NUCLEOTIDE SEQUENCE [LARGE SCALE GENOMIC DNA]</scope>
    <source>
        <strain evidence="8">cv. Texas</strain>
    </source>
</reference>
<dbReference type="OMA" id="WPNNPLL"/>
<dbReference type="Gene3D" id="3.40.30.10">
    <property type="entry name" value="Glutaredoxin"/>
    <property type="match status" value="1"/>
</dbReference>
<dbReference type="InterPro" id="IPR058268">
    <property type="entry name" value="DUF7962"/>
</dbReference>
<dbReference type="GO" id="GO:0005737">
    <property type="term" value="C:cytoplasm"/>
    <property type="evidence" value="ECO:0007669"/>
    <property type="project" value="TreeGrafter"/>
</dbReference>
<dbReference type="InterPro" id="IPR045073">
    <property type="entry name" value="Omega/Tau-like"/>
</dbReference>
<dbReference type="InParanoid" id="A0A5E4G4R1"/>
<dbReference type="PROSITE" id="PS50405">
    <property type="entry name" value="GST_CTER"/>
    <property type="match status" value="1"/>
</dbReference>
<organism evidence="7 8">
    <name type="scientific">Prunus dulcis</name>
    <name type="common">Almond</name>
    <name type="synonym">Amygdalus dulcis</name>
    <dbReference type="NCBI Taxonomy" id="3755"/>
    <lineage>
        <taxon>Eukaryota</taxon>
        <taxon>Viridiplantae</taxon>
        <taxon>Streptophyta</taxon>
        <taxon>Embryophyta</taxon>
        <taxon>Tracheophyta</taxon>
        <taxon>Spermatophyta</taxon>
        <taxon>Magnoliopsida</taxon>
        <taxon>eudicotyledons</taxon>
        <taxon>Gunneridae</taxon>
        <taxon>Pentapetalae</taxon>
        <taxon>rosids</taxon>
        <taxon>fabids</taxon>
        <taxon>Rosales</taxon>
        <taxon>Rosaceae</taxon>
        <taxon>Amygdaloideae</taxon>
        <taxon>Amygdaleae</taxon>
        <taxon>Prunus</taxon>
    </lineage>
</organism>
<evidence type="ECO:0000313" key="8">
    <source>
        <dbReference type="Proteomes" id="UP000327085"/>
    </source>
</evidence>
<dbReference type="PANTHER" id="PTHR11260:SF765">
    <property type="entry name" value="GLUTATHIONE TRANSFERASE"/>
    <property type="match status" value="1"/>
</dbReference>
<evidence type="ECO:0000313" key="7">
    <source>
        <dbReference type="EMBL" id="VVA34618.1"/>
    </source>
</evidence>
<dbReference type="AlphaFoldDB" id="A0A5E4G4R1"/>
<dbReference type="EMBL" id="CABIKO010000342">
    <property type="protein sequence ID" value="VVA34618.1"/>
    <property type="molecule type" value="Genomic_DNA"/>
</dbReference>
<accession>A0A5E4G4R1</accession>
<dbReference type="CDD" id="cd03058">
    <property type="entry name" value="GST_N_Tau"/>
    <property type="match status" value="1"/>
</dbReference>
<dbReference type="EC" id="2.5.1.18" evidence="1"/>
<dbReference type="InterPro" id="IPR036282">
    <property type="entry name" value="Glutathione-S-Trfase_C_sf"/>
</dbReference>
<feature type="compositionally biased region" description="Basic and acidic residues" evidence="4">
    <location>
        <begin position="219"/>
        <end position="238"/>
    </location>
</feature>
<dbReference type="FunFam" id="1.20.1050.10:FF:000012">
    <property type="entry name" value="Tau class glutathione S-transferase"/>
    <property type="match status" value="1"/>
</dbReference>
<evidence type="ECO:0000256" key="2">
    <source>
        <dbReference type="ARBA" id="ARBA00022679"/>
    </source>
</evidence>
<feature type="domain" description="GST N-terminal" evidence="5">
    <location>
        <begin position="3"/>
        <end position="82"/>
    </location>
</feature>
<dbReference type="GO" id="GO:0006749">
    <property type="term" value="P:glutathione metabolic process"/>
    <property type="evidence" value="ECO:0007669"/>
    <property type="project" value="InterPro"/>
</dbReference>
<dbReference type="SFLD" id="SFLDG00358">
    <property type="entry name" value="Main_(cytGST)"/>
    <property type="match status" value="1"/>
</dbReference>
<dbReference type="SUPFAM" id="SSF52833">
    <property type="entry name" value="Thioredoxin-like"/>
    <property type="match status" value="1"/>
</dbReference>
<dbReference type="InterPro" id="IPR010987">
    <property type="entry name" value="Glutathione-S-Trfase_C-like"/>
</dbReference>
<dbReference type="Gene3D" id="1.20.1050.10">
    <property type="match status" value="1"/>
</dbReference>
<dbReference type="InterPro" id="IPR045074">
    <property type="entry name" value="GST_C_Tau"/>
</dbReference>
<dbReference type="SFLD" id="SFLDG01152">
    <property type="entry name" value="Main.3:_Omega-_and_Tau-like"/>
    <property type="match status" value="1"/>
</dbReference>
<keyword evidence="2" id="KW-0808">Transferase</keyword>
<dbReference type="Pfam" id="PF02798">
    <property type="entry name" value="GST_N"/>
    <property type="match status" value="1"/>
</dbReference>
<dbReference type="Proteomes" id="UP000327085">
    <property type="component" value="Chromosome 1"/>
</dbReference>
<dbReference type="FunFam" id="3.40.30.10:FF:000014">
    <property type="entry name" value="Tau class glutathione S-transferase"/>
    <property type="match status" value="1"/>
</dbReference>
<dbReference type="PANTHER" id="PTHR11260">
    <property type="entry name" value="GLUTATHIONE S-TRANSFERASE, GST, SUPERFAMILY, GST DOMAIN CONTAINING"/>
    <property type="match status" value="1"/>
</dbReference>
<evidence type="ECO:0000259" key="6">
    <source>
        <dbReference type="PROSITE" id="PS50405"/>
    </source>
</evidence>
<dbReference type="PROSITE" id="PS50404">
    <property type="entry name" value="GST_NTER"/>
    <property type="match status" value="1"/>
</dbReference>
<name>A0A5E4G4R1_PRUDU</name>
<gene>
    <name evidence="7" type="ORF">ALMOND_2B012342</name>
</gene>
<dbReference type="CDD" id="cd03185">
    <property type="entry name" value="GST_C_Tau"/>
    <property type="match status" value="1"/>
</dbReference>
<feature type="domain" description="GST C-terminal" evidence="6">
    <location>
        <begin position="88"/>
        <end position="215"/>
    </location>
</feature>
<protein>
    <recommendedName>
        <fullName evidence="1">glutathione transferase</fullName>
        <ecNumber evidence="1">2.5.1.18</ecNumber>
    </recommendedName>
</protein>
<dbReference type="SUPFAM" id="SSF47616">
    <property type="entry name" value="GST C-terminal domain-like"/>
    <property type="match status" value="1"/>
</dbReference>
<feature type="region of interest" description="Disordered" evidence="4">
    <location>
        <begin position="216"/>
        <end position="285"/>
    </location>
</feature>
<proteinExistence type="predicted"/>
<feature type="compositionally biased region" description="Basic and acidic residues" evidence="4">
    <location>
        <begin position="327"/>
        <end position="337"/>
    </location>
</feature>
<evidence type="ECO:0000256" key="4">
    <source>
        <dbReference type="SAM" id="MobiDB-lite"/>
    </source>
</evidence>
<evidence type="ECO:0000259" key="5">
    <source>
        <dbReference type="PROSITE" id="PS50404"/>
    </source>
</evidence>
<dbReference type="InterPro" id="IPR036249">
    <property type="entry name" value="Thioredoxin-like_sf"/>
</dbReference>
<dbReference type="Pfam" id="PF25907">
    <property type="entry name" value="DUF7962"/>
    <property type="match status" value="1"/>
</dbReference>
<feature type="region of interest" description="Disordered" evidence="4">
    <location>
        <begin position="300"/>
        <end position="337"/>
    </location>
</feature>
<dbReference type="InterPro" id="IPR004045">
    <property type="entry name" value="Glutathione_S-Trfase_N"/>
</dbReference>
<sequence length="337" mass="38533">MEEEVKLIGFWPSTYVYRVIWALKLKGVKYEYIEEDLSNKSELLLQLNPVHKKVPVLVHRGKPIAESSVILEYIEETWPGNYRLLPQDAHERASARFWIQFYVYQAPIFGAFFELTAGEERETTIKAVLETLKILEEQGLGDNKFFGGETISLVDITHGWVPHWFEAIEEMVGVKVLEASTLPRLHAWVQNFKQVPVIKDNLPDYQKLLAHMTRLRKSRVPDQDPRTHQIHTTQEKPRSQPPVNFERAPPAPCKTSLSQPSPPSHHEGCRPTRPHNHTKAEIQSRGWSGAALNEIAATLRQIRPNNSPKGHPTDEVTMLGQRALDVNSDRNDDSRAP</sequence>
<dbReference type="Gramene" id="VVA34618">
    <property type="protein sequence ID" value="VVA34618"/>
    <property type="gene ID" value="Prudul26B012342"/>
</dbReference>
<comment type="catalytic activity">
    <reaction evidence="3">
        <text>RX + glutathione = an S-substituted glutathione + a halide anion + H(+)</text>
        <dbReference type="Rhea" id="RHEA:16437"/>
        <dbReference type="ChEBI" id="CHEBI:15378"/>
        <dbReference type="ChEBI" id="CHEBI:16042"/>
        <dbReference type="ChEBI" id="CHEBI:17792"/>
        <dbReference type="ChEBI" id="CHEBI:57925"/>
        <dbReference type="ChEBI" id="CHEBI:90779"/>
        <dbReference type="EC" id="2.5.1.18"/>
    </reaction>
</comment>
<dbReference type="SFLD" id="SFLDS00019">
    <property type="entry name" value="Glutathione_Transferase_(cytos"/>
    <property type="match status" value="1"/>
</dbReference>
<evidence type="ECO:0000256" key="3">
    <source>
        <dbReference type="ARBA" id="ARBA00047960"/>
    </source>
</evidence>
<evidence type="ECO:0000256" key="1">
    <source>
        <dbReference type="ARBA" id="ARBA00012452"/>
    </source>
</evidence>